<proteinExistence type="predicted"/>
<keyword evidence="1" id="KW-1133">Transmembrane helix</keyword>
<dbReference type="Proteomes" id="UP001198701">
    <property type="component" value="Unassembled WGS sequence"/>
</dbReference>
<feature type="transmembrane region" description="Helical" evidence="1">
    <location>
        <begin position="120"/>
        <end position="138"/>
    </location>
</feature>
<evidence type="ECO:0000256" key="1">
    <source>
        <dbReference type="SAM" id="Phobius"/>
    </source>
</evidence>
<feature type="transmembrane region" description="Helical" evidence="1">
    <location>
        <begin position="21"/>
        <end position="38"/>
    </location>
</feature>
<protein>
    <submittedName>
        <fullName evidence="2">Uncharacterized protein</fullName>
    </submittedName>
</protein>
<comment type="caution">
    <text evidence="2">The sequence shown here is derived from an EMBL/GenBank/DDBJ whole genome shotgun (WGS) entry which is preliminary data.</text>
</comment>
<dbReference type="EMBL" id="JAJHPV010000013">
    <property type="protein sequence ID" value="MCC6071469.1"/>
    <property type="molecule type" value="Genomic_DNA"/>
</dbReference>
<organism evidence="2 3">
    <name type="scientific">Massilia agrisoli</name>
    <dbReference type="NCBI Taxonomy" id="2892444"/>
    <lineage>
        <taxon>Bacteria</taxon>
        <taxon>Pseudomonadati</taxon>
        <taxon>Pseudomonadota</taxon>
        <taxon>Betaproteobacteria</taxon>
        <taxon>Burkholderiales</taxon>
        <taxon>Oxalobacteraceae</taxon>
        <taxon>Telluria group</taxon>
        <taxon>Massilia</taxon>
    </lineage>
</organism>
<feature type="transmembrane region" description="Helical" evidence="1">
    <location>
        <begin position="93"/>
        <end position="114"/>
    </location>
</feature>
<gene>
    <name evidence="2" type="ORF">LMJ30_10915</name>
</gene>
<evidence type="ECO:0000313" key="3">
    <source>
        <dbReference type="Proteomes" id="UP001198701"/>
    </source>
</evidence>
<keyword evidence="3" id="KW-1185">Reference proteome</keyword>
<reference evidence="2 3" key="1">
    <citation type="submission" date="2021-11" db="EMBL/GenBank/DDBJ databases">
        <authorList>
            <person name="Huq M.A."/>
        </authorList>
    </citation>
    <scope>NUCLEOTIDE SEQUENCE [LARGE SCALE GENOMIC DNA]</scope>
    <source>
        <strain evidence="2 3">MAHUQ-52</strain>
    </source>
</reference>
<sequence length="152" mass="16870">MSGGGRQRKQAPTGRCSPVGAIFRLHMGGSALLSWYVAMADSRSLMHLVAETREGAALLWLLMLVGVAALFDSVINDLLPARFHWRVALRQRHFILAALAFCYVAQLYVAFFNLRSTGLLLYYLWNAVTIMAVAFFDAHQRSKDATCSIVCS</sequence>
<dbReference type="RefSeq" id="WP_229432380.1">
    <property type="nucleotide sequence ID" value="NZ_JAJHPV010000013.1"/>
</dbReference>
<accession>A0ABS8ISA2</accession>
<feature type="transmembrane region" description="Helical" evidence="1">
    <location>
        <begin position="58"/>
        <end position="81"/>
    </location>
</feature>
<keyword evidence="1" id="KW-0812">Transmembrane</keyword>
<keyword evidence="1" id="KW-0472">Membrane</keyword>
<name>A0ABS8ISA2_9BURK</name>
<evidence type="ECO:0000313" key="2">
    <source>
        <dbReference type="EMBL" id="MCC6071469.1"/>
    </source>
</evidence>